<dbReference type="PANTHER" id="PTHR42803">
    <property type="entry name" value="ACYL-COA DEHYDROGENASE"/>
    <property type="match status" value="1"/>
</dbReference>
<dbReference type="InterPro" id="IPR025878">
    <property type="entry name" value="Acyl-CoA_dh-like_C_dom"/>
</dbReference>
<dbReference type="RefSeq" id="WP_262309417.1">
    <property type="nucleotide sequence ID" value="NZ_CP106679.1"/>
</dbReference>
<feature type="domain" description="Acyl-CoA oxidase/dehydrogenase middle" evidence="7">
    <location>
        <begin position="161"/>
        <end position="269"/>
    </location>
</feature>
<evidence type="ECO:0000259" key="8">
    <source>
        <dbReference type="Pfam" id="PF02771"/>
    </source>
</evidence>
<organism evidence="10 11">
    <name type="scientific">Reichenbachiella agarivorans</name>
    <dbReference type="NCBI Taxonomy" id="2979464"/>
    <lineage>
        <taxon>Bacteria</taxon>
        <taxon>Pseudomonadati</taxon>
        <taxon>Bacteroidota</taxon>
        <taxon>Cytophagia</taxon>
        <taxon>Cytophagales</taxon>
        <taxon>Reichenbachiellaceae</taxon>
        <taxon>Reichenbachiella</taxon>
    </lineage>
</organism>
<dbReference type="Pfam" id="PF00441">
    <property type="entry name" value="Acyl-CoA_dh_1"/>
    <property type="match status" value="1"/>
</dbReference>
<evidence type="ECO:0000256" key="4">
    <source>
        <dbReference type="ARBA" id="ARBA00022827"/>
    </source>
</evidence>
<dbReference type="PANTHER" id="PTHR42803:SF3">
    <property type="entry name" value="ACYL-COA DEHYDROGENASE-RELATED"/>
    <property type="match status" value="1"/>
</dbReference>
<proteinExistence type="inferred from homology"/>
<dbReference type="SUPFAM" id="SSF47203">
    <property type="entry name" value="Acyl-CoA dehydrogenase C-terminal domain-like"/>
    <property type="match status" value="1"/>
</dbReference>
<dbReference type="Gene3D" id="2.40.110.10">
    <property type="entry name" value="Butyryl-CoA Dehydrogenase, subunit A, domain 2"/>
    <property type="match status" value="1"/>
</dbReference>
<dbReference type="Pfam" id="PF12806">
    <property type="entry name" value="Acyl-CoA_dh_C"/>
    <property type="match status" value="1"/>
</dbReference>
<keyword evidence="4 5" id="KW-0274">FAD</keyword>
<evidence type="ECO:0000259" key="9">
    <source>
        <dbReference type="Pfam" id="PF12806"/>
    </source>
</evidence>
<dbReference type="InterPro" id="IPR009100">
    <property type="entry name" value="AcylCoA_DH/oxidase_NM_dom_sf"/>
</dbReference>
<feature type="domain" description="Acyl-CoA dehydrogenase/oxidase N-terminal" evidence="8">
    <location>
        <begin position="38"/>
        <end position="155"/>
    </location>
</feature>
<dbReference type="Pfam" id="PF02770">
    <property type="entry name" value="Acyl-CoA_dh_M"/>
    <property type="match status" value="1"/>
</dbReference>
<sequence>MSQFYSRRNLEFLMTEVFKIEEVLKLDVYKGHDLDSIRMTLDAADQFAERELYPFFREMDQIEPKLDQGKVKVHPQVRAIMKKYGEGGWISASAGDEFGGMNLPIMVSSASNFIFGAANFSASVYPQLSMGAARLIETYGSDYLKETFVPNLYSGVWQGTMAMTEPDAGSSLSDLKTKAVSIDDENDLYRITGQKIFISAGDHDGVGNVIHLVLARIEGAPEGVKGLSLFIVPQKMTNEEDKVVLNDVKTTGLYHKMGYKGTPIVHLSFGEQDRCYGHLLGEPNEGLSQMFQMMNEARIGVGLSATAIASSAYYASLNYAKERVQGRKPDEKNPNTPQIPIVEHADVKRMLLQQKAMVEGSLSLLLNCSYYADMAKAGTQDVKEIYRLTLDLLTPVAKTYPSENGMLATSNAIQIFGGAGYCRDFPVEQYYRDMKIHTLHEGTSGIHGMDLLGRKIIMGGGIAFRAFTEEVSKTIKKVKMEILELTRYAEKLNDALFRLQNVTMRLSTMAMKEKKEVFLMDATLYLELFGIIAVGWQWLLQAIPSQIAINENRGDEFYESKLYTMRYYFEYELPKSESLITRLNSADKLLIEVSKDHLI</sequence>
<dbReference type="Proteomes" id="UP001065174">
    <property type="component" value="Chromosome"/>
</dbReference>
<comment type="similarity">
    <text evidence="2 5">Belongs to the acyl-CoA dehydrogenase family.</text>
</comment>
<dbReference type="InterPro" id="IPR036250">
    <property type="entry name" value="AcylCo_DH-like_C"/>
</dbReference>
<keyword evidence="5" id="KW-0560">Oxidoreductase</keyword>
<evidence type="ECO:0000313" key="10">
    <source>
        <dbReference type="EMBL" id="UXP31978.1"/>
    </source>
</evidence>
<keyword evidence="3 5" id="KW-0285">Flavoprotein</keyword>
<dbReference type="InterPro" id="IPR037069">
    <property type="entry name" value="AcylCoA_DH/ox_N_sf"/>
</dbReference>
<evidence type="ECO:0000259" key="6">
    <source>
        <dbReference type="Pfam" id="PF00441"/>
    </source>
</evidence>
<feature type="domain" description="Acetyl-CoA dehydrogenase-like C-terminal" evidence="9">
    <location>
        <begin position="467"/>
        <end position="592"/>
    </location>
</feature>
<evidence type="ECO:0000256" key="2">
    <source>
        <dbReference type="ARBA" id="ARBA00009347"/>
    </source>
</evidence>
<accession>A0ABY6CRI7</accession>
<dbReference type="InterPro" id="IPR006091">
    <property type="entry name" value="Acyl-CoA_Oxase/DH_mid-dom"/>
</dbReference>
<dbReference type="EMBL" id="CP106679">
    <property type="protein sequence ID" value="UXP31978.1"/>
    <property type="molecule type" value="Genomic_DNA"/>
</dbReference>
<dbReference type="Gene3D" id="1.10.540.10">
    <property type="entry name" value="Acyl-CoA dehydrogenase/oxidase, N-terminal domain"/>
    <property type="match status" value="1"/>
</dbReference>
<protein>
    <submittedName>
        <fullName evidence="10">Acyl-CoA dehydrogenase</fullName>
    </submittedName>
</protein>
<dbReference type="Gene3D" id="1.20.140.10">
    <property type="entry name" value="Butyryl-CoA Dehydrogenase, subunit A, domain 3"/>
    <property type="match status" value="1"/>
</dbReference>
<keyword evidence="11" id="KW-1185">Reference proteome</keyword>
<comment type="cofactor">
    <cofactor evidence="1 5">
        <name>FAD</name>
        <dbReference type="ChEBI" id="CHEBI:57692"/>
    </cofactor>
</comment>
<evidence type="ECO:0000256" key="5">
    <source>
        <dbReference type="RuleBase" id="RU362125"/>
    </source>
</evidence>
<dbReference type="InterPro" id="IPR013786">
    <property type="entry name" value="AcylCoA_DH/ox_N"/>
</dbReference>
<evidence type="ECO:0000256" key="3">
    <source>
        <dbReference type="ARBA" id="ARBA00022630"/>
    </source>
</evidence>
<name>A0ABY6CRI7_9BACT</name>
<dbReference type="InterPro" id="IPR046373">
    <property type="entry name" value="Acyl-CoA_Oxase/DH_mid-dom_sf"/>
</dbReference>
<evidence type="ECO:0000313" key="11">
    <source>
        <dbReference type="Proteomes" id="UP001065174"/>
    </source>
</evidence>
<gene>
    <name evidence="10" type="ORF">N6H18_16660</name>
</gene>
<dbReference type="InterPro" id="IPR052166">
    <property type="entry name" value="Diverse_Acyl-CoA_DH"/>
</dbReference>
<evidence type="ECO:0000256" key="1">
    <source>
        <dbReference type="ARBA" id="ARBA00001974"/>
    </source>
</evidence>
<dbReference type="InterPro" id="IPR009075">
    <property type="entry name" value="AcylCo_DH/oxidase_C"/>
</dbReference>
<reference evidence="10" key="1">
    <citation type="submission" date="2022-09" db="EMBL/GenBank/DDBJ databases">
        <title>Comparative genomics and taxonomic characterization of three novel marine species of genus Reichenbachiella exhibiting antioxidant and polysaccharide degradation activities.</title>
        <authorList>
            <person name="Muhammad N."/>
            <person name="Lee Y.-J."/>
            <person name="Ko J."/>
            <person name="Kim S.-G."/>
        </authorList>
    </citation>
    <scope>NUCLEOTIDE SEQUENCE</scope>
    <source>
        <strain evidence="10">BKB1-1</strain>
    </source>
</reference>
<dbReference type="Pfam" id="PF02771">
    <property type="entry name" value="Acyl-CoA_dh_N"/>
    <property type="match status" value="1"/>
</dbReference>
<dbReference type="SUPFAM" id="SSF56645">
    <property type="entry name" value="Acyl-CoA dehydrogenase NM domain-like"/>
    <property type="match status" value="1"/>
</dbReference>
<feature type="domain" description="Acyl-CoA dehydrogenase/oxidase C-terminal" evidence="6">
    <location>
        <begin position="284"/>
        <end position="450"/>
    </location>
</feature>
<evidence type="ECO:0000259" key="7">
    <source>
        <dbReference type="Pfam" id="PF02770"/>
    </source>
</evidence>